<dbReference type="STRING" id="1198029.A0A1U7LTN6"/>
<comment type="caution">
    <text evidence="4">The sequence shown here is derived from an EMBL/GenBank/DDBJ whole genome shotgun (WGS) entry which is preliminary data.</text>
</comment>
<dbReference type="Pfam" id="PF15456">
    <property type="entry name" value="Uds1"/>
    <property type="match status" value="1"/>
</dbReference>
<evidence type="ECO:0000259" key="3">
    <source>
        <dbReference type="Pfam" id="PF15456"/>
    </source>
</evidence>
<evidence type="ECO:0000256" key="1">
    <source>
        <dbReference type="SAM" id="Coils"/>
    </source>
</evidence>
<dbReference type="AlphaFoldDB" id="A0A1U7LTN6"/>
<gene>
    <name evidence="4" type="ORF">NEOLI_003426</name>
</gene>
<feature type="region of interest" description="Disordered" evidence="2">
    <location>
        <begin position="141"/>
        <end position="169"/>
    </location>
</feature>
<feature type="coiled-coil region" evidence="1">
    <location>
        <begin position="549"/>
        <end position="576"/>
    </location>
</feature>
<dbReference type="EMBL" id="LXFE01000252">
    <property type="protein sequence ID" value="OLL26030.1"/>
    <property type="molecule type" value="Genomic_DNA"/>
</dbReference>
<evidence type="ECO:0000256" key="2">
    <source>
        <dbReference type="SAM" id="MobiDB-lite"/>
    </source>
</evidence>
<name>A0A1U7LTN6_NEOID</name>
<feature type="compositionally biased region" description="Polar residues" evidence="2">
    <location>
        <begin position="249"/>
        <end position="262"/>
    </location>
</feature>
<feature type="region of interest" description="Disordered" evidence="2">
    <location>
        <begin position="249"/>
        <end position="285"/>
    </location>
</feature>
<organism evidence="4 5">
    <name type="scientific">Neolecta irregularis (strain DAH-3)</name>
    <dbReference type="NCBI Taxonomy" id="1198029"/>
    <lineage>
        <taxon>Eukaryota</taxon>
        <taxon>Fungi</taxon>
        <taxon>Dikarya</taxon>
        <taxon>Ascomycota</taxon>
        <taxon>Taphrinomycotina</taxon>
        <taxon>Neolectales</taxon>
        <taxon>Neolectaceae</taxon>
        <taxon>Neolecta</taxon>
    </lineage>
</organism>
<feature type="domain" description="Up-regulated during septation protein 1" evidence="3">
    <location>
        <begin position="528"/>
        <end position="647"/>
    </location>
</feature>
<proteinExistence type="predicted"/>
<feature type="compositionally biased region" description="Basic and acidic residues" evidence="2">
    <location>
        <begin position="265"/>
        <end position="274"/>
    </location>
</feature>
<evidence type="ECO:0000313" key="4">
    <source>
        <dbReference type="EMBL" id="OLL26030.1"/>
    </source>
</evidence>
<reference evidence="4 5" key="1">
    <citation type="submission" date="2016-04" db="EMBL/GenBank/DDBJ databases">
        <title>Evolutionary innovation and constraint leading to complex multicellularity in the Ascomycota.</title>
        <authorList>
            <person name="Cisse O."/>
            <person name="Nguyen A."/>
            <person name="Hewitt D.A."/>
            <person name="Jedd G."/>
            <person name="Stajich J.E."/>
        </authorList>
    </citation>
    <scope>NUCLEOTIDE SEQUENCE [LARGE SCALE GENOMIC DNA]</scope>
    <source>
        <strain evidence="4 5">DAH-3</strain>
    </source>
</reference>
<keyword evidence="5" id="KW-1185">Reference proteome</keyword>
<feature type="compositionally biased region" description="Basic and acidic residues" evidence="2">
    <location>
        <begin position="397"/>
        <end position="406"/>
    </location>
</feature>
<evidence type="ECO:0000313" key="5">
    <source>
        <dbReference type="Proteomes" id="UP000186594"/>
    </source>
</evidence>
<sequence length="708" mass="79654">MEIRIPLQYASTKYILPLSPLYEPPEPLEEDDRTPTALRVEQKQRQDDFDAVSFVWPDSPTTELSFESESTDVRPTNRMAKLFQNPFKSVIEEQASEHPTLNTHLTRGRPRALTLPQHDQVLRGKGLAIDISDDTLRAPAPFRQRSSSIPSHGSTASLPATRSPNGGDVLRGLAAAKERAKQAKLCKVGSDIDTINDNTLERKLPLRFVLTFRDNAARRRKLPARRHFLTHRHPVFTAARSSSLKLQSAVENDISSSNTDNGQKLVRERSDSSLRKRTSTPMQDRKFLSPVQPLFQEDDPKTASIPDKVPTRSPVCGKQCTAQLESNDVNLTESHLPNNQAALPRQGNRRYQDRRTSRVVQPESFQINVTVPAKRKETKLERIFDKSTSLLAKRSREKIPKAERPENSGTGDQQHADGAHGPVNTNQCGSCCDGQHHEESDAGPRSASHMSNYSRSEISDILAPSCSPTRQEDHMKSFIPEIMVDIHNSTVFLDHLLSEQEPEKLFPLLPIGVLASNAVQNYSSATVSSLVHHAREEAKNFAVLDPGEVEKLCEALANIEKKEEVLRNAYASFRQNRSALLQVRLLHYLRSPMQSQLDGDSLLQQEIGLATLDSRADEWERRLEKMGKIRNEIREKLLGHLIGSLAMEYLHNRESQISTPPSSPQRLDADIVIIQAKTEPGCDMENEELGWKQTIKDMEEEIERLIEA</sequence>
<feature type="region of interest" description="Disordered" evidence="2">
    <location>
        <begin position="329"/>
        <end position="361"/>
    </location>
</feature>
<feature type="compositionally biased region" description="Polar residues" evidence="2">
    <location>
        <begin position="144"/>
        <end position="164"/>
    </location>
</feature>
<protein>
    <recommendedName>
        <fullName evidence="3">Up-regulated during septation protein 1 domain-containing protein</fullName>
    </recommendedName>
</protein>
<feature type="region of interest" description="Disordered" evidence="2">
    <location>
        <begin position="391"/>
        <end position="422"/>
    </location>
</feature>
<accession>A0A1U7LTN6</accession>
<dbReference type="InterPro" id="IPR029191">
    <property type="entry name" value="Uds1"/>
</dbReference>
<feature type="compositionally biased region" description="Polar residues" evidence="2">
    <location>
        <begin position="329"/>
        <end position="341"/>
    </location>
</feature>
<dbReference type="Proteomes" id="UP000186594">
    <property type="component" value="Unassembled WGS sequence"/>
</dbReference>
<keyword evidence="1" id="KW-0175">Coiled coil</keyword>